<protein>
    <submittedName>
        <fullName evidence="1">Uncharacterized protein</fullName>
    </submittedName>
</protein>
<dbReference type="EMBL" id="MU003798">
    <property type="protein sequence ID" value="KAF2720604.1"/>
    <property type="molecule type" value="Genomic_DNA"/>
</dbReference>
<organism evidence="1 2">
    <name type="scientific">Polychaeton citri CBS 116435</name>
    <dbReference type="NCBI Taxonomy" id="1314669"/>
    <lineage>
        <taxon>Eukaryota</taxon>
        <taxon>Fungi</taxon>
        <taxon>Dikarya</taxon>
        <taxon>Ascomycota</taxon>
        <taxon>Pezizomycotina</taxon>
        <taxon>Dothideomycetes</taxon>
        <taxon>Dothideomycetidae</taxon>
        <taxon>Capnodiales</taxon>
        <taxon>Capnodiaceae</taxon>
        <taxon>Polychaeton</taxon>
    </lineage>
</organism>
<keyword evidence="2" id="KW-1185">Reference proteome</keyword>
<evidence type="ECO:0000313" key="2">
    <source>
        <dbReference type="Proteomes" id="UP000799441"/>
    </source>
</evidence>
<dbReference type="OrthoDB" id="3989227at2759"/>
<evidence type="ECO:0000313" key="1">
    <source>
        <dbReference type="EMBL" id="KAF2720604.1"/>
    </source>
</evidence>
<accession>A0A9P4Q9D1</accession>
<gene>
    <name evidence="1" type="ORF">K431DRAFT_304250</name>
</gene>
<reference evidence="1" key="1">
    <citation type="journal article" date="2020" name="Stud. Mycol.">
        <title>101 Dothideomycetes genomes: a test case for predicting lifestyles and emergence of pathogens.</title>
        <authorList>
            <person name="Haridas S."/>
            <person name="Albert R."/>
            <person name="Binder M."/>
            <person name="Bloem J."/>
            <person name="Labutti K."/>
            <person name="Salamov A."/>
            <person name="Andreopoulos B."/>
            <person name="Baker S."/>
            <person name="Barry K."/>
            <person name="Bills G."/>
            <person name="Bluhm B."/>
            <person name="Cannon C."/>
            <person name="Castanera R."/>
            <person name="Culley D."/>
            <person name="Daum C."/>
            <person name="Ezra D."/>
            <person name="Gonzalez J."/>
            <person name="Henrissat B."/>
            <person name="Kuo A."/>
            <person name="Liang C."/>
            <person name="Lipzen A."/>
            <person name="Lutzoni F."/>
            <person name="Magnuson J."/>
            <person name="Mondo S."/>
            <person name="Nolan M."/>
            <person name="Ohm R."/>
            <person name="Pangilinan J."/>
            <person name="Park H.-J."/>
            <person name="Ramirez L."/>
            <person name="Alfaro M."/>
            <person name="Sun H."/>
            <person name="Tritt A."/>
            <person name="Yoshinaga Y."/>
            <person name="Zwiers L.-H."/>
            <person name="Turgeon B."/>
            <person name="Goodwin S."/>
            <person name="Spatafora J."/>
            <person name="Crous P."/>
            <person name="Grigoriev I."/>
        </authorList>
    </citation>
    <scope>NUCLEOTIDE SEQUENCE</scope>
    <source>
        <strain evidence="1">CBS 116435</strain>
    </source>
</reference>
<dbReference type="Proteomes" id="UP000799441">
    <property type="component" value="Unassembled WGS sequence"/>
</dbReference>
<dbReference type="AlphaFoldDB" id="A0A9P4Q9D1"/>
<name>A0A9P4Q9D1_9PEZI</name>
<sequence length="137" mass="14962">MALITDLEDHPNDSLANETRKLVDLALCMCQESSGMISTDEGDADGRPLHNGGSEAWAFIRRARDHVWEAAGLDSTMLICPQSADDINLDSTMRLEVPGLSSGGTPLDDQWLNASQMNEDWAFLGQFTDLNTSTEGF</sequence>
<comment type="caution">
    <text evidence="1">The sequence shown here is derived from an EMBL/GenBank/DDBJ whole genome shotgun (WGS) entry which is preliminary data.</text>
</comment>
<proteinExistence type="predicted"/>